<organism evidence="1">
    <name type="scientific">Pinus thunbergii</name>
    <name type="common">Japanese black pine</name>
    <name type="synonym">Pinus thunbergiana</name>
    <dbReference type="NCBI Taxonomy" id="3350"/>
    <lineage>
        <taxon>Eukaryota</taxon>
        <taxon>Viridiplantae</taxon>
        <taxon>Streptophyta</taxon>
        <taxon>Embryophyta</taxon>
        <taxon>Tracheophyta</taxon>
        <taxon>Spermatophyta</taxon>
        <taxon>Pinopsida</taxon>
        <taxon>Pinidae</taxon>
        <taxon>Conifers I</taxon>
        <taxon>Pinales</taxon>
        <taxon>Pinaceae</taxon>
        <taxon>Pinus</taxon>
        <taxon>Pinus subgen. Pinus</taxon>
    </lineage>
</organism>
<reference evidence="1" key="3">
    <citation type="journal article" date="1994" name="Proc. Natl. Acad. Sci. U.S.A.">
        <title>Loss of all ndh genes as determined by sequencing the entire chloroplast genome of the black pine Pinus thunbergii.</title>
        <authorList>
            <person name="Wakasugi T."/>
            <person name="Tsudzuki J."/>
            <person name="Ito S."/>
            <person name="Nakashima K."/>
            <person name="Tsudzuki T."/>
            <person name="Sugiura M."/>
        </authorList>
    </citation>
    <scope>NUCLEOTIDE SEQUENCE</scope>
</reference>
<reference evidence="1" key="1">
    <citation type="journal article" date="1993" name="Mol. Gen. Genet.">
        <title>Chloroplast DNA of black pine retains a residual inverted repeat lacking rRNA genes: nucleotide sequences of trnQ, trnK, psbA, trnI and trnH and the absence of rps16.</title>
        <authorList>
            <person name="Tsudzuki J."/>
            <person name="Nakashima K."/>
            <person name="Tsudzuki T."/>
            <person name="Hiratsuka J."/>
            <person name="Shibata M."/>
            <person name="Wakasugi T."/>
            <person name="Sugiura M."/>
        </authorList>
    </citation>
    <scope>NUCLEOTIDE SEQUENCE</scope>
</reference>
<protein>
    <submittedName>
        <fullName evidence="1">ORF51a</fullName>
    </submittedName>
</protein>
<dbReference type="EMBL" id="D17510">
    <property type="protein sequence ID" value="BAA04411.1"/>
    <property type="molecule type" value="Genomic_DNA"/>
</dbReference>
<sequence>MEAILTNESHLVQYCSYCSYRTIYLHLKNGERCYITSDKTGDQNSFQAFYS</sequence>
<geneLocation type="chloroplast" evidence="1"/>
<accession>Q32975</accession>
<keyword evidence="1" id="KW-0934">Plastid</keyword>
<evidence type="ECO:0000313" key="1">
    <source>
        <dbReference type="EMBL" id="BAA04411.1"/>
    </source>
</evidence>
<dbReference type="PIR" id="T07535">
    <property type="entry name" value="T07535"/>
</dbReference>
<reference evidence="1" key="2">
    <citation type="journal article" date="1994" name="Curr. Genet.">
        <title>A new gene encoding tRNA(Pro) (GGG) is present in the chloroplast genome of black pine: a compilation of 32 tRNA genes from black pine chloroplasts.</title>
        <authorList>
            <person name="Tsudzuki J."/>
            <person name="Ito S."/>
            <person name="Tsudzuki T."/>
            <person name="Wakasugi T."/>
            <person name="Sugiura M."/>
        </authorList>
    </citation>
    <scope>NUCLEOTIDE SEQUENCE</scope>
</reference>
<dbReference type="AlphaFoldDB" id="Q32975"/>
<proteinExistence type="predicted"/>
<name>Q32975_PINTH</name>
<keyword evidence="1" id="KW-0150">Chloroplast</keyword>